<evidence type="ECO:0000313" key="16">
    <source>
        <dbReference type="EMBL" id="QNV48578.1"/>
    </source>
</evidence>
<evidence type="ECO:0000256" key="7">
    <source>
        <dbReference type="ARBA" id="ARBA00022640"/>
    </source>
</evidence>
<feature type="transmembrane region" description="Helical" evidence="15">
    <location>
        <begin position="20"/>
        <end position="39"/>
    </location>
</feature>
<evidence type="ECO:0000256" key="11">
    <source>
        <dbReference type="ARBA" id="ARBA00023078"/>
    </source>
</evidence>
<proteinExistence type="inferred from homology"/>
<dbReference type="PANTHER" id="PTHR36082">
    <property type="match status" value="1"/>
</dbReference>
<evidence type="ECO:0000256" key="1">
    <source>
        <dbReference type="ARBA" id="ARBA00002115"/>
    </source>
</evidence>
<dbReference type="Gene3D" id="1.20.5.510">
    <property type="entry name" value="Single helix bin"/>
    <property type="match status" value="1"/>
</dbReference>
<keyword evidence="8 14" id="KW-0812">Transmembrane</keyword>
<keyword evidence="9 14" id="KW-0603">Photosystem I</keyword>
<dbReference type="HAMAP" id="MF_00522">
    <property type="entry name" value="PSI_PsaJ"/>
    <property type="match status" value="1"/>
</dbReference>
<evidence type="ECO:0000256" key="8">
    <source>
        <dbReference type="ARBA" id="ARBA00022692"/>
    </source>
</evidence>
<dbReference type="EMBL" id="MT922036">
    <property type="protein sequence ID" value="QNV48578.1"/>
    <property type="molecule type" value="Genomic_DNA"/>
</dbReference>
<dbReference type="FunFam" id="1.20.5.510:FF:000001">
    <property type="entry name" value="Photosystem I reaction center subunit IX"/>
    <property type="match status" value="1"/>
</dbReference>
<comment type="function">
    <text evidence="1 14">May help in the organization of the PsaE and PsaF subunits.</text>
</comment>
<keyword evidence="10 14" id="KW-1133">Transmembrane helix</keyword>
<dbReference type="GO" id="GO:0015979">
    <property type="term" value="P:photosynthesis"/>
    <property type="evidence" value="ECO:0007669"/>
    <property type="project" value="UniProtKB-UniRule"/>
</dbReference>
<geneLocation type="chloroplast" evidence="16"/>
<accession>A0A7L7S5Y6</accession>
<sequence length="57" mass="6496">MYYNKNKEGGFSMRDIKTYLSTAPVLTTLWFGSLAGLLIEINRLFPDALSFPFFSVL</sequence>
<dbReference type="InterPro" id="IPR002615">
    <property type="entry name" value="PSI_PsaJ"/>
</dbReference>
<comment type="subcellular location">
    <subcellularLocation>
        <location evidence="2 14">Plastid</location>
        <location evidence="2 14">Chloroplast thylakoid membrane</location>
        <topology evidence="2 14">Single-pass membrane protein</topology>
    </subcellularLocation>
</comment>
<evidence type="ECO:0000256" key="5">
    <source>
        <dbReference type="ARBA" id="ARBA00022528"/>
    </source>
</evidence>
<dbReference type="GO" id="GO:0009535">
    <property type="term" value="C:chloroplast thylakoid membrane"/>
    <property type="evidence" value="ECO:0007669"/>
    <property type="project" value="UniProtKB-SubCell"/>
</dbReference>
<dbReference type="GO" id="GO:0009522">
    <property type="term" value="C:photosystem I"/>
    <property type="evidence" value="ECO:0007669"/>
    <property type="project" value="UniProtKB-KW"/>
</dbReference>
<protein>
    <recommendedName>
        <fullName evidence="4 14">Photosystem I reaction center subunit IX</fullName>
    </recommendedName>
    <alternativeName>
        <fullName evidence="13 14">PSI-J</fullName>
    </alternativeName>
</protein>
<evidence type="ECO:0000256" key="13">
    <source>
        <dbReference type="ARBA" id="ARBA00033429"/>
    </source>
</evidence>
<dbReference type="AlphaFoldDB" id="A0A7L7S5Y6"/>
<dbReference type="InterPro" id="IPR036062">
    <property type="entry name" value="PSI_PsaJ_sf"/>
</dbReference>
<organism evidence="16">
    <name type="scientific">Sansevieria trifasciata var. laurentii</name>
    <dbReference type="NCBI Taxonomy" id="1220771"/>
    <lineage>
        <taxon>Eukaryota</taxon>
        <taxon>Viridiplantae</taxon>
        <taxon>Streptophyta</taxon>
        <taxon>Embryophyta</taxon>
        <taxon>Tracheophyta</taxon>
        <taxon>Spermatophyta</taxon>
        <taxon>Magnoliopsida</taxon>
        <taxon>Liliopsida</taxon>
        <taxon>Asparagales</taxon>
        <taxon>Asparagaceae</taxon>
        <taxon>Nolinoideae</taxon>
        <taxon>Sansevieria</taxon>
    </lineage>
</organism>
<keyword evidence="11 14" id="KW-0793">Thylakoid</keyword>
<keyword evidence="6 14" id="KW-0602">Photosynthesis</keyword>
<reference evidence="16" key="1">
    <citation type="submission" date="2020-08" db="EMBL/GenBank/DDBJ databases">
        <title>Complete Chloroplast Genome of Sansevieria trifasciata Prain var. laurentii.</title>
        <authorList>
            <person name="Li P."/>
            <person name="Ji L."/>
        </authorList>
    </citation>
    <scope>NUCLEOTIDE SEQUENCE</scope>
</reference>
<evidence type="ECO:0000256" key="3">
    <source>
        <dbReference type="ARBA" id="ARBA00006318"/>
    </source>
</evidence>
<keyword evidence="7 16" id="KW-0934">Plastid</keyword>
<gene>
    <name evidence="14 16" type="primary">psaJ</name>
</gene>
<name>A0A7L7S5Y6_9ASPA</name>
<dbReference type="Pfam" id="PF01701">
    <property type="entry name" value="PSI_PsaJ"/>
    <property type="match status" value="1"/>
</dbReference>
<evidence type="ECO:0000256" key="4">
    <source>
        <dbReference type="ARBA" id="ARBA00019868"/>
    </source>
</evidence>
<evidence type="ECO:0000256" key="9">
    <source>
        <dbReference type="ARBA" id="ARBA00022836"/>
    </source>
</evidence>
<dbReference type="SUPFAM" id="SSF81544">
    <property type="entry name" value="Subunit IX of photosystem I reaction centre, PsaJ"/>
    <property type="match status" value="1"/>
</dbReference>
<evidence type="ECO:0000256" key="15">
    <source>
        <dbReference type="SAM" id="Phobius"/>
    </source>
</evidence>
<keyword evidence="5 16" id="KW-0150">Chloroplast</keyword>
<evidence type="ECO:0000256" key="6">
    <source>
        <dbReference type="ARBA" id="ARBA00022531"/>
    </source>
</evidence>
<evidence type="ECO:0000256" key="14">
    <source>
        <dbReference type="HAMAP-Rule" id="MF_00522"/>
    </source>
</evidence>
<dbReference type="PANTHER" id="PTHR36082:SF2">
    <property type="entry name" value="PHOTOSYSTEM I REACTION CENTER SUBUNIT IX"/>
    <property type="match status" value="1"/>
</dbReference>
<evidence type="ECO:0000256" key="2">
    <source>
        <dbReference type="ARBA" id="ARBA00004581"/>
    </source>
</evidence>
<comment type="similarity">
    <text evidence="3 14">Belongs to the PsaJ family.</text>
</comment>
<evidence type="ECO:0000256" key="12">
    <source>
        <dbReference type="ARBA" id="ARBA00023136"/>
    </source>
</evidence>
<keyword evidence="12 14" id="KW-0472">Membrane</keyword>
<evidence type="ECO:0000256" key="10">
    <source>
        <dbReference type="ARBA" id="ARBA00022989"/>
    </source>
</evidence>